<dbReference type="PROSITE" id="PS00718">
    <property type="entry name" value="SIGMA54_2"/>
    <property type="match status" value="1"/>
</dbReference>
<keyword evidence="4 9" id="KW-0548">Nucleotidyltransferase</keyword>
<evidence type="ECO:0000256" key="7">
    <source>
        <dbReference type="ARBA" id="ARBA00023125"/>
    </source>
</evidence>
<evidence type="ECO:0000256" key="9">
    <source>
        <dbReference type="PIRNR" id="PIRNR000774"/>
    </source>
</evidence>
<proteinExistence type="inferred from homology"/>
<evidence type="ECO:0000256" key="6">
    <source>
        <dbReference type="ARBA" id="ARBA00023082"/>
    </source>
</evidence>
<protein>
    <recommendedName>
        <fullName evidence="9">RNA polymerase sigma-54 factor</fullName>
    </recommendedName>
</protein>
<reference evidence="13" key="1">
    <citation type="submission" date="2017-02" db="EMBL/GenBank/DDBJ databases">
        <authorList>
            <person name="Varghese N."/>
            <person name="Submissions S."/>
        </authorList>
    </citation>
    <scope>NUCLEOTIDE SEQUENCE [LARGE SCALE GENOMIC DNA]</scope>
    <source>
        <strain evidence="13">ATCC 27094</strain>
    </source>
</reference>
<evidence type="ECO:0000259" key="11">
    <source>
        <dbReference type="Pfam" id="PF04963"/>
    </source>
</evidence>
<dbReference type="EMBL" id="FUWJ01000002">
    <property type="protein sequence ID" value="SJZ92024.1"/>
    <property type="molecule type" value="Genomic_DNA"/>
</dbReference>
<dbReference type="NCBIfam" id="NF009118">
    <property type="entry name" value="PRK12469.1"/>
    <property type="match status" value="1"/>
</dbReference>
<dbReference type="InterPro" id="IPR007634">
    <property type="entry name" value="RNA_pol_sigma_54_DNA-bd"/>
</dbReference>
<dbReference type="GO" id="GO:0001216">
    <property type="term" value="F:DNA-binding transcription activator activity"/>
    <property type="evidence" value="ECO:0007669"/>
    <property type="project" value="InterPro"/>
</dbReference>
<dbReference type="NCBIfam" id="TIGR02395">
    <property type="entry name" value="rpoN_sigma"/>
    <property type="match status" value="1"/>
</dbReference>
<keyword evidence="5 9" id="KW-0805">Transcription regulation</keyword>
<keyword evidence="7 9" id="KW-0238">DNA-binding</keyword>
<dbReference type="STRING" id="225324.SAMN02745126_02875"/>
<dbReference type="PANTHER" id="PTHR32248">
    <property type="entry name" value="RNA POLYMERASE SIGMA-54 FACTOR"/>
    <property type="match status" value="1"/>
</dbReference>
<dbReference type="AlphaFoldDB" id="A0A1T4PKC3"/>
<dbReference type="PIRSF" id="PIRSF000774">
    <property type="entry name" value="RpoN"/>
    <property type="match status" value="1"/>
</dbReference>
<dbReference type="Pfam" id="PF00309">
    <property type="entry name" value="Sigma54_AID"/>
    <property type="match status" value="1"/>
</dbReference>
<evidence type="ECO:0000313" key="13">
    <source>
        <dbReference type="Proteomes" id="UP000190092"/>
    </source>
</evidence>
<evidence type="ECO:0000256" key="3">
    <source>
        <dbReference type="ARBA" id="ARBA00022679"/>
    </source>
</evidence>
<evidence type="ECO:0000256" key="5">
    <source>
        <dbReference type="ARBA" id="ARBA00023015"/>
    </source>
</evidence>
<dbReference type="PRINTS" id="PR00045">
    <property type="entry name" value="SIGMA54FCT"/>
</dbReference>
<evidence type="ECO:0000256" key="4">
    <source>
        <dbReference type="ARBA" id="ARBA00022695"/>
    </source>
</evidence>
<keyword evidence="8 9" id="KW-0804">Transcription</keyword>
<dbReference type="GO" id="GO:0016987">
    <property type="term" value="F:sigma factor activity"/>
    <property type="evidence" value="ECO:0007669"/>
    <property type="project" value="UniProtKB-KW"/>
</dbReference>
<evidence type="ECO:0000256" key="1">
    <source>
        <dbReference type="ARBA" id="ARBA00008798"/>
    </source>
</evidence>
<dbReference type="InterPro" id="IPR038709">
    <property type="entry name" value="RpoN_core-bd_sf"/>
</dbReference>
<evidence type="ECO:0000256" key="2">
    <source>
        <dbReference type="ARBA" id="ARBA00022478"/>
    </source>
</evidence>
<keyword evidence="13" id="KW-1185">Reference proteome</keyword>
<evidence type="ECO:0000313" key="12">
    <source>
        <dbReference type="EMBL" id="SJZ92024.1"/>
    </source>
</evidence>
<comment type="similarity">
    <text evidence="1 9">Belongs to the sigma-54 factor family.</text>
</comment>
<dbReference type="GO" id="GO:0016779">
    <property type="term" value="F:nucleotidyltransferase activity"/>
    <property type="evidence" value="ECO:0007669"/>
    <property type="project" value="UniProtKB-KW"/>
</dbReference>
<dbReference type="Proteomes" id="UP000190092">
    <property type="component" value="Unassembled WGS sequence"/>
</dbReference>
<keyword evidence="6 9" id="KW-0731">Sigma factor</keyword>
<dbReference type="RefSeq" id="WP_085934518.1">
    <property type="nucleotide sequence ID" value="NZ_FUWJ01000002.1"/>
</dbReference>
<name>A0A1T4PKC3_9HYPH</name>
<gene>
    <name evidence="12" type="ORF">SAMN02745126_02875</name>
</gene>
<dbReference type="Gene3D" id="1.10.10.60">
    <property type="entry name" value="Homeodomain-like"/>
    <property type="match status" value="1"/>
</dbReference>
<evidence type="ECO:0000259" key="10">
    <source>
        <dbReference type="Pfam" id="PF04552"/>
    </source>
</evidence>
<comment type="function">
    <text evidence="9">Sigma factors are initiation factors that promote the attachment of RNA polymerase to specific initiation sites and are then released.</text>
</comment>
<evidence type="ECO:0000256" key="8">
    <source>
        <dbReference type="ARBA" id="ARBA00023163"/>
    </source>
</evidence>
<dbReference type="Pfam" id="PF04963">
    <property type="entry name" value="Sigma54_CBD"/>
    <property type="match status" value="1"/>
</dbReference>
<dbReference type="OrthoDB" id="9814402at2"/>
<keyword evidence="2 9" id="KW-0240">DNA-directed RNA polymerase</keyword>
<dbReference type="GO" id="GO:0003677">
    <property type="term" value="F:DNA binding"/>
    <property type="evidence" value="ECO:0007669"/>
    <property type="project" value="UniProtKB-KW"/>
</dbReference>
<dbReference type="Pfam" id="PF04552">
    <property type="entry name" value="Sigma54_DBD"/>
    <property type="match status" value="1"/>
</dbReference>
<dbReference type="PROSITE" id="PS00717">
    <property type="entry name" value="SIGMA54_1"/>
    <property type="match status" value="1"/>
</dbReference>
<organism evidence="12 13">
    <name type="scientific">Enhydrobacter aerosaccus</name>
    <dbReference type="NCBI Taxonomy" id="225324"/>
    <lineage>
        <taxon>Bacteria</taxon>
        <taxon>Pseudomonadati</taxon>
        <taxon>Pseudomonadota</taxon>
        <taxon>Alphaproteobacteria</taxon>
        <taxon>Hyphomicrobiales</taxon>
        <taxon>Enhydrobacter</taxon>
    </lineage>
</organism>
<dbReference type="NCBIfam" id="NF004596">
    <property type="entry name" value="PRK05932.1-3"/>
    <property type="match status" value="1"/>
</dbReference>
<dbReference type="InterPro" id="IPR007046">
    <property type="entry name" value="RNA_pol_sigma_54_core-bd"/>
</dbReference>
<dbReference type="InterPro" id="IPR000394">
    <property type="entry name" value="RNA_pol_sigma_54"/>
</dbReference>
<keyword evidence="3 9" id="KW-0808">Transferase</keyword>
<feature type="domain" description="RNA polymerase sigma factor 54 DNA-binding" evidence="10">
    <location>
        <begin position="325"/>
        <end position="483"/>
    </location>
</feature>
<dbReference type="GO" id="GO:0000428">
    <property type="term" value="C:DNA-directed RNA polymerase complex"/>
    <property type="evidence" value="ECO:0007669"/>
    <property type="project" value="UniProtKB-KW"/>
</dbReference>
<dbReference type="Gene3D" id="1.10.10.1330">
    <property type="entry name" value="RNA polymerase sigma-54 factor, core-binding domain"/>
    <property type="match status" value="1"/>
</dbReference>
<feature type="domain" description="RNA polymerase sigma factor 54 core-binding" evidence="11">
    <location>
        <begin position="121"/>
        <end position="309"/>
    </location>
</feature>
<dbReference type="GO" id="GO:0006352">
    <property type="term" value="P:DNA-templated transcription initiation"/>
    <property type="evidence" value="ECO:0007669"/>
    <property type="project" value="InterPro"/>
</dbReference>
<accession>A0A1T4PKC3</accession>
<sequence length="512" mass="56102">MRIGPSLLLASRQTLAMTPQLQQAIKLLQFSHLELAAFIQQELEKNPLLQEGAGDDGPVAEKELAPIDAPNDTADALAAAAPALADADDRWTREFADRGGDGAASRSGQRDDAPDALDFVADRSCSLAAHVLEQIDLIFTDTVERRIALKLAEGLDEAGYCRLEAAAVAHALGVALETVERVWARLRQIEPAGLFSRTLAECLGAQLAERDRLDPAMKTFLDNLDLVAAGELAQLRRRCSVDEEDLRDMLAELRTLDPRPGQKFEFEPIQPVAPDLFLTPAKDPETGEEGWHIELNTDALPKVLVDRKYHATLMKGTRAKAERDFVAERFQSANWLVKTLEQRATTILKVAREIVRQQDGFFRHGVSALKPLVLRDIAVATELHESTVSRVTSNKYIATPRGIFELKYFFTSALPSRSPGVVVSSEAVRSRIRHLVGGENAAQPLSDDRIVDLLKGEGVEIARRTVAKYREAMRIPSSAERRRLGRLGMARGLAPALPPAVVAAEAMAGQAD</sequence>
<dbReference type="PANTHER" id="PTHR32248:SF4">
    <property type="entry name" value="RNA POLYMERASE SIGMA-54 FACTOR"/>
    <property type="match status" value="1"/>
</dbReference>
<dbReference type="PROSITE" id="PS50044">
    <property type="entry name" value="SIGMA54_3"/>
    <property type="match status" value="1"/>
</dbReference>